<dbReference type="Proteomes" id="UP001589575">
    <property type="component" value="Unassembled WGS sequence"/>
</dbReference>
<feature type="region of interest" description="Disordered" evidence="1">
    <location>
        <begin position="46"/>
        <end position="96"/>
    </location>
</feature>
<dbReference type="EMBL" id="JBHMFI010000001">
    <property type="protein sequence ID" value="MFB9072099.1"/>
    <property type="molecule type" value="Genomic_DNA"/>
</dbReference>
<organism evidence="2 3">
    <name type="scientific">Citricoccus parietis</name>
    <dbReference type="NCBI Taxonomy" id="592307"/>
    <lineage>
        <taxon>Bacteria</taxon>
        <taxon>Bacillati</taxon>
        <taxon>Actinomycetota</taxon>
        <taxon>Actinomycetes</taxon>
        <taxon>Micrococcales</taxon>
        <taxon>Micrococcaceae</taxon>
        <taxon>Citricoccus</taxon>
    </lineage>
</organism>
<evidence type="ECO:0000313" key="3">
    <source>
        <dbReference type="Proteomes" id="UP001589575"/>
    </source>
</evidence>
<keyword evidence="3" id="KW-1185">Reference proteome</keyword>
<evidence type="ECO:0000256" key="1">
    <source>
        <dbReference type="SAM" id="MobiDB-lite"/>
    </source>
</evidence>
<protein>
    <submittedName>
        <fullName evidence="2">Uncharacterized protein</fullName>
    </submittedName>
</protein>
<gene>
    <name evidence="2" type="ORF">ACFFX0_13145</name>
</gene>
<comment type="caution">
    <text evidence="2">The sequence shown here is derived from an EMBL/GenBank/DDBJ whole genome shotgun (WGS) entry which is preliminary data.</text>
</comment>
<name>A0ABV5FZI5_9MICC</name>
<feature type="compositionally biased region" description="Low complexity" evidence="1">
    <location>
        <begin position="154"/>
        <end position="169"/>
    </location>
</feature>
<proteinExistence type="predicted"/>
<reference evidence="2 3" key="1">
    <citation type="submission" date="2024-09" db="EMBL/GenBank/DDBJ databases">
        <authorList>
            <person name="Sun Q."/>
            <person name="Mori K."/>
        </authorList>
    </citation>
    <scope>NUCLEOTIDE SEQUENCE [LARGE SCALE GENOMIC DNA]</scope>
    <source>
        <strain evidence="2 3">CCM 7609</strain>
    </source>
</reference>
<sequence>MRVHTRPESTPSPSDAEVRAVKSNVDCWRFASVTVIVSSGQSATSRSTLARWSSTTPASSREATSTVPVPANVSEPKSRREASAPGIRMGDQSTAVSGDLQLAGSTVVPEEFVCRNRASSRVAAISVSVAETWLVNPKLAARSAAAPTAAWSARASAASVSEGSAEAVPDAGDPPSAPARPSAPSPF</sequence>
<feature type="compositionally biased region" description="Pro residues" evidence="1">
    <location>
        <begin position="175"/>
        <end position="187"/>
    </location>
</feature>
<feature type="compositionally biased region" description="Polar residues" evidence="1">
    <location>
        <begin position="46"/>
        <end position="67"/>
    </location>
</feature>
<evidence type="ECO:0000313" key="2">
    <source>
        <dbReference type="EMBL" id="MFB9072099.1"/>
    </source>
</evidence>
<feature type="region of interest" description="Disordered" evidence="1">
    <location>
        <begin position="154"/>
        <end position="187"/>
    </location>
</feature>
<accession>A0ABV5FZI5</accession>